<dbReference type="Proteomes" id="UP000325081">
    <property type="component" value="Unassembled WGS sequence"/>
</dbReference>
<evidence type="ECO:0000256" key="1">
    <source>
        <dbReference type="SAM" id="MobiDB-lite"/>
    </source>
</evidence>
<evidence type="ECO:0000313" key="2">
    <source>
        <dbReference type="EMBL" id="GER31019.1"/>
    </source>
</evidence>
<accession>A0A5A7PE02</accession>
<sequence>MTTMSKNLRDLLVRHREESNFRPSSIRASPSRSSSLSPASSASGATGCEPPAIRICLISPTASHDKVRPPTVLVKSIRHGTTRKPSLAASAHRRFAEPPLGSAPLQCFPVQAATSGHRRQLLGALSEGVEKRKGIREFEEGKRRIWEEEN</sequence>
<gene>
    <name evidence="2" type="ORF">STAS_06993</name>
</gene>
<feature type="compositionally biased region" description="Low complexity" evidence="1">
    <location>
        <begin position="22"/>
        <end position="43"/>
    </location>
</feature>
<dbReference type="EMBL" id="BKCP01004406">
    <property type="protein sequence ID" value="GER31019.1"/>
    <property type="molecule type" value="Genomic_DNA"/>
</dbReference>
<dbReference type="AlphaFoldDB" id="A0A5A7PE02"/>
<name>A0A5A7PE02_STRAF</name>
<comment type="caution">
    <text evidence="2">The sequence shown here is derived from an EMBL/GenBank/DDBJ whole genome shotgun (WGS) entry which is preliminary data.</text>
</comment>
<feature type="region of interest" description="Disordered" evidence="1">
    <location>
        <begin position="15"/>
        <end position="49"/>
    </location>
</feature>
<keyword evidence="3" id="KW-1185">Reference proteome</keyword>
<evidence type="ECO:0000313" key="3">
    <source>
        <dbReference type="Proteomes" id="UP000325081"/>
    </source>
</evidence>
<organism evidence="2 3">
    <name type="scientific">Striga asiatica</name>
    <name type="common">Asiatic witchweed</name>
    <name type="synonym">Buchnera asiatica</name>
    <dbReference type="NCBI Taxonomy" id="4170"/>
    <lineage>
        <taxon>Eukaryota</taxon>
        <taxon>Viridiplantae</taxon>
        <taxon>Streptophyta</taxon>
        <taxon>Embryophyta</taxon>
        <taxon>Tracheophyta</taxon>
        <taxon>Spermatophyta</taxon>
        <taxon>Magnoliopsida</taxon>
        <taxon>eudicotyledons</taxon>
        <taxon>Gunneridae</taxon>
        <taxon>Pentapetalae</taxon>
        <taxon>asterids</taxon>
        <taxon>lamiids</taxon>
        <taxon>Lamiales</taxon>
        <taxon>Orobanchaceae</taxon>
        <taxon>Buchnereae</taxon>
        <taxon>Striga</taxon>
    </lineage>
</organism>
<proteinExistence type="predicted"/>
<protein>
    <submittedName>
        <fullName evidence="2">Protein damX</fullName>
    </submittedName>
</protein>
<reference evidence="3" key="1">
    <citation type="journal article" date="2019" name="Curr. Biol.">
        <title>Genome Sequence of Striga asiatica Provides Insight into the Evolution of Plant Parasitism.</title>
        <authorList>
            <person name="Yoshida S."/>
            <person name="Kim S."/>
            <person name="Wafula E.K."/>
            <person name="Tanskanen J."/>
            <person name="Kim Y.M."/>
            <person name="Honaas L."/>
            <person name="Yang Z."/>
            <person name="Spallek T."/>
            <person name="Conn C.E."/>
            <person name="Ichihashi Y."/>
            <person name="Cheong K."/>
            <person name="Cui S."/>
            <person name="Der J.P."/>
            <person name="Gundlach H."/>
            <person name="Jiao Y."/>
            <person name="Hori C."/>
            <person name="Ishida J.K."/>
            <person name="Kasahara H."/>
            <person name="Kiba T."/>
            <person name="Kim M.S."/>
            <person name="Koo N."/>
            <person name="Laohavisit A."/>
            <person name="Lee Y.H."/>
            <person name="Lumba S."/>
            <person name="McCourt P."/>
            <person name="Mortimer J.C."/>
            <person name="Mutuku J.M."/>
            <person name="Nomura T."/>
            <person name="Sasaki-Sekimoto Y."/>
            <person name="Seto Y."/>
            <person name="Wang Y."/>
            <person name="Wakatake T."/>
            <person name="Sakakibara H."/>
            <person name="Demura T."/>
            <person name="Yamaguchi S."/>
            <person name="Yoneyama K."/>
            <person name="Manabe R.I."/>
            <person name="Nelson D.C."/>
            <person name="Schulman A.H."/>
            <person name="Timko M.P."/>
            <person name="dePamphilis C.W."/>
            <person name="Choi D."/>
            <person name="Shirasu K."/>
        </authorList>
    </citation>
    <scope>NUCLEOTIDE SEQUENCE [LARGE SCALE GENOMIC DNA]</scope>
    <source>
        <strain evidence="3">cv. UVA1</strain>
    </source>
</reference>